<feature type="domain" description="Glycosyltransferase family 28 N-terminal" evidence="3">
    <location>
        <begin position="3"/>
        <end position="142"/>
    </location>
</feature>
<evidence type="ECO:0000256" key="1">
    <source>
        <dbReference type="ARBA" id="ARBA00022676"/>
    </source>
</evidence>
<dbReference type="Gene3D" id="3.40.50.2000">
    <property type="entry name" value="Glycogen Phosphorylase B"/>
    <property type="match status" value="1"/>
</dbReference>
<comment type="caution">
    <text evidence="4">The sequence shown here is derived from an EMBL/GenBank/DDBJ whole genome shotgun (WGS) entry which is preliminary data.</text>
</comment>
<evidence type="ECO:0000259" key="3">
    <source>
        <dbReference type="Pfam" id="PF03033"/>
    </source>
</evidence>
<evidence type="ECO:0000313" key="5">
    <source>
        <dbReference type="Proteomes" id="UP000808761"/>
    </source>
</evidence>
<reference evidence="4" key="1">
    <citation type="submission" date="2020-07" db="EMBL/GenBank/DDBJ databases">
        <title>Huge and variable diversity of episymbiotic CPR bacteria and DPANN archaea in groundwater ecosystems.</title>
        <authorList>
            <person name="He C.Y."/>
            <person name="Keren R."/>
            <person name="Whittaker M."/>
            <person name="Farag I.F."/>
            <person name="Doudna J."/>
            <person name="Cate J.H.D."/>
            <person name="Banfield J.F."/>
        </authorList>
    </citation>
    <scope>NUCLEOTIDE SEQUENCE</scope>
    <source>
        <strain evidence="4">NC_groundwater_1860_Pr3_B-0.1um_51_7</strain>
    </source>
</reference>
<dbReference type="GO" id="GO:0016758">
    <property type="term" value="F:hexosyltransferase activity"/>
    <property type="evidence" value="ECO:0007669"/>
    <property type="project" value="InterPro"/>
</dbReference>
<dbReference type="CDD" id="cd03785">
    <property type="entry name" value="GT28_MurG"/>
    <property type="match status" value="1"/>
</dbReference>
<accession>A0A9D6ULT1</accession>
<dbReference type="EMBL" id="JACRKR010000055">
    <property type="protein sequence ID" value="MBI5078606.1"/>
    <property type="molecule type" value="Genomic_DNA"/>
</dbReference>
<dbReference type="GO" id="GO:1901137">
    <property type="term" value="P:carbohydrate derivative biosynthetic process"/>
    <property type="evidence" value="ECO:0007669"/>
    <property type="project" value="UniProtKB-ARBA"/>
</dbReference>
<gene>
    <name evidence="4" type="ORF">HZB08_01100</name>
</gene>
<dbReference type="InterPro" id="IPR004276">
    <property type="entry name" value="GlycoTrans_28_N"/>
</dbReference>
<keyword evidence="1" id="KW-0328">Glycosyltransferase</keyword>
<dbReference type="PANTHER" id="PTHR21015">
    <property type="entry name" value="UDP-N-ACETYLGLUCOSAMINE--N-ACETYLMURAMYL-(PENTAPEPTIDE) PYROPHOSPHORYL-UNDECAPRENOL N-ACETYLGLUCOSAMINE TRANSFERASE 1"/>
    <property type="match status" value="1"/>
</dbReference>
<keyword evidence="2 4" id="KW-0808">Transferase</keyword>
<dbReference type="PANTHER" id="PTHR21015:SF22">
    <property type="entry name" value="GLYCOSYLTRANSFERASE"/>
    <property type="match status" value="1"/>
</dbReference>
<dbReference type="SUPFAM" id="SSF53756">
    <property type="entry name" value="UDP-Glycosyltransferase/glycogen phosphorylase"/>
    <property type="match status" value="1"/>
</dbReference>
<proteinExistence type="predicted"/>
<protein>
    <submittedName>
        <fullName evidence="4">UDP-N-acetylglucosamine--N-acetylmuramyl-(Pentapeptide) pyrophosphoryl-undecaprenol N-acetylglucosamine transferase</fullName>
    </submittedName>
</protein>
<dbReference type="GO" id="GO:0005975">
    <property type="term" value="P:carbohydrate metabolic process"/>
    <property type="evidence" value="ECO:0007669"/>
    <property type="project" value="InterPro"/>
</dbReference>
<organism evidence="4 5">
    <name type="scientific">Candidatus Saganbacteria bacterium</name>
    <dbReference type="NCBI Taxonomy" id="2575572"/>
    <lineage>
        <taxon>Bacteria</taxon>
        <taxon>Bacillati</taxon>
        <taxon>Saganbacteria</taxon>
    </lineage>
</organism>
<sequence>MRIAIVSAGTGGHIYPGIAVAEELKRRDPQVGILFLGSKEGMEKEIISRAGFPLKLIKARALLRKISYKAISAPFVSALGFFQALRILRTFAPDALFSTGGYASLPVVLAAKVCSIPIYLHEQNVLPGFTNKICRRWARKTFLSFAQPGRF</sequence>
<dbReference type="AlphaFoldDB" id="A0A9D6ULT1"/>
<feature type="non-terminal residue" evidence="4">
    <location>
        <position position="151"/>
    </location>
</feature>
<name>A0A9D6ULT1_UNCSA</name>
<dbReference type="Proteomes" id="UP000808761">
    <property type="component" value="Unassembled WGS sequence"/>
</dbReference>
<evidence type="ECO:0000256" key="2">
    <source>
        <dbReference type="ARBA" id="ARBA00022679"/>
    </source>
</evidence>
<dbReference type="Pfam" id="PF03033">
    <property type="entry name" value="Glyco_transf_28"/>
    <property type="match status" value="1"/>
</dbReference>
<evidence type="ECO:0000313" key="4">
    <source>
        <dbReference type="EMBL" id="MBI5078606.1"/>
    </source>
</evidence>